<proteinExistence type="predicted"/>
<feature type="non-terminal residue" evidence="2">
    <location>
        <position position="1"/>
    </location>
</feature>
<keyword evidence="1" id="KW-1133">Transmembrane helix</keyword>
<dbReference type="Proteomes" id="UP000583929">
    <property type="component" value="Unassembled WGS sequence"/>
</dbReference>
<protein>
    <submittedName>
        <fullName evidence="2">Uncharacterized protein</fullName>
    </submittedName>
</protein>
<keyword evidence="1" id="KW-0812">Transmembrane</keyword>
<evidence type="ECO:0000256" key="1">
    <source>
        <dbReference type="SAM" id="Phobius"/>
    </source>
</evidence>
<feature type="transmembrane region" description="Helical" evidence="1">
    <location>
        <begin position="20"/>
        <end position="37"/>
    </location>
</feature>
<sequence>RPGRGRPLGHDSIGDKIQRYRGILLLEFVPLLLVKFIDYMMPTALKSKASYNVGLFTYFILMETLIWSPLLAILSYFYTSFFVIQEAVPIKLCSSTPATTGLRSLPKDTSKRVLQE</sequence>
<feature type="transmembrane region" description="Helical" evidence="1">
    <location>
        <begin position="57"/>
        <end position="78"/>
    </location>
</feature>
<organism evidence="2 3">
    <name type="scientific">Cannabis sativa</name>
    <name type="common">Hemp</name>
    <name type="synonym">Marijuana</name>
    <dbReference type="NCBI Taxonomy" id="3483"/>
    <lineage>
        <taxon>Eukaryota</taxon>
        <taxon>Viridiplantae</taxon>
        <taxon>Streptophyta</taxon>
        <taxon>Embryophyta</taxon>
        <taxon>Tracheophyta</taxon>
        <taxon>Spermatophyta</taxon>
        <taxon>Magnoliopsida</taxon>
        <taxon>eudicotyledons</taxon>
        <taxon>Gunneridae</taxon>
        <taxon>Pentapetalae</taxon>
        <taxon>rosids</taxon>
        <taxon>fabids</taxon>
        <taxon>Rosales</taxon>
        <taxon>Cannabaceae</taxon>
        <taxon>Cannabis</taxon>
    </lineage>
</organism>
<name>A0A7J6I2F7_CANSA</name>
<reference evidence="2 3" key="1">
    <citation type="journal article" date="2020" name="bioRxiv">
        <title>Sequence and annotation of 42 cannabis genomes reveals extensive copy number variation in cannabinoid synthesis and pathogen resistance genes.</title>
        <authorList>
            <person name="Mckernan K.J."/>
            <person name="Helbert Y."/>
            <person name="Kane L.T."/>
            <person name="Ebling H."/>
            <person name="Zhang L."/>
            <person name="Liu B."/>
            <person name="Eaton Z."/>
            <person name="Mclaughlin S."/>
            <person name="Kingan S."/>
            <person name="Baybayan P."/>
            <person name="Concepcion G."/>
            <person name="Jordan M."/>
            <person name="Riva A."/>
            <person name="Barbazuk W."/>
            <person name="Harkins T."/>
        </authorList>
    </citation>
    <scope>NUCLEOTIDE SEQUENCE [LARGE SCALE GENOMIC DNA]</scope>
    <source>
        <strain evidence="3">cv. Jamaican Lion 4</strain>
        <tissue evidence="2">Leaf</tissue>
    </source>
</reference>
<dbReference type="EMBL" id="JAATIQ010000011">
    <property type="protein sequence ID" value="KAF4401734.1"/>
    <property type="molecule type" value="Genomic_DNA"/>
</dbReference>
<accession>A0A7J6I2F7</accession>
<dbReference type="AlphaFoldDB" id="A0A7J6I2F7"/>
<evidence type="ECO:0000313" key="3">
    <source>
        <dbReference type="Proteomes" id="UP000583929"/>
    </source>
</evidence>
<keyword evidence="3" id="KW-1185">Reference proteome</keyword>
<keyword evidence="1" id="KW-0472">Membrane</keyword>
<comment type="caution">
    <text evidence="2">The sequence shown here is derived from an EMBL/GenBank/DDBJ whole genome shotgun (WGS) entry which is preliminary data.</text>
</comment>
<evidence type="ECO:0000313" key="2">
    <source>
        <dbReference type="EMBL" id="KAF4401734.1"/>
    </source>
</evidence>
<feature type="non-terminal residue" evidence="2">
    <location>
        <position position="116"/>
    </location>
</feature>
<gene>
    <name evidence="2" type="ORF">G4B88_000782</name>
</gene>